<keyword evidence="2" id="KW-1185">Reference proteome</keyword>
<proteinExistence type="predicted"/>
<gene>
    <name evidence="1" type="primary">spoIIR</name>
    <name evidence="1" type="ORF">OW763_14785</name>
</gene>
<dbReference type="NCBIfam" id="TIGR02837">
    <property type="entry name" value="spore_II_R"/>
    <property type="match status" value="1"/>
</dbReference>
<reference evidence="1" key="1">
    <citation type="submission" date="2022-12" db="EMBL/GenBank/DDBJ databases">
        <authorList>
            <person name="Wang J."/>
        </authorList>
    </citation>
    <scope>NUCLEOTIDE SEQUENCE</scope>
    <source>
        <strain evidence="1">HY-45-18</strain>
    </source>
</reference>
<organism evidence="1 2">
    <name type="scientific">Clostridium aestuarii</name>
    <dbReference type="NCBI Taxonomy" id="338193"/>
    <lineage>
        <taxon>Bacteria</taxon>
        <taxon>Bacillati</taxon>
        <taxon>Bacillota</taxon>
        <taxon>Clostridia</taxon>
        <taxon>Eubacteriales</taxon>
        <taxon>Clostridiaceae</taxon>
        <taxon>Clostridium</taxon>
    </lineage>
</organism>
<protein>
    <submittedName>
        <fullName evidence="1">Stage II sporulation protein R</fullName>
    </submittedName>
</protein>
<evidence type="ECO:0000313" key="2">
    <source>
        <dbReference type="Proteomes" id="UP001078443"/>
    </source>
</evidence>
<dbReference type="EMBL" id="JAPQER010000008">
    <property type="protein sequence ID" value="MCY6485598.1"/>
    <property type="molecule type" value="Genomic_DNA"/>
</dbReference>
<accession>A0ABT4D2Y2</accession>
<comment type="caution">
    <text evidence="1">The sequence shown here is derived from an EMBL/GenBank/DDBJ whole genome shotgun (WGS) entry which is preliminary data.</text>
</comment>
<evidence type="ECO:0000313" key="1">
    <source>
        <dbReference type="EMBL" id="MCY6485598.1"/>
    </source>
</evidence>
<name>A0ABT4D2Y2_9CLOT</name>
<dbReference type="Pfam" id="PF09551">
    <property type="entry name" value="Spore_II_R"/>
    <property type="match status" value="1"/>
</dbReference>
<dbReference type="RefSeq" id="WP_268042065.1">
    <property type="nucleotide sequence ID" value="NZ_JAPQER010000008.1"/>
</dbReference>
<sequence>MKKIIAVWIFLLILFGSILGGGYKQVNASQETIAKKIIRFHVIANSDTIEDQALKLKVRDEVLKYISPKLKKSSSIEESRKIIRDSDECIKKVAQKVIREKKYNYKAETILSHENFPVKSYGNITLPEGEYEAYRIIIGNGKGHNWWCVMFPPLCFTDITKGEVAYKETEREMKQTLTPQEYELVNNSDSDLKEDDEIIVKFKFMEVAKKIRKKIQGN</sequence>
<dbReference type="Proteomes" id="UP001078443">
    <property type="component" value="Unassembled WGS sequence"/>
</dbReference>
<dbReference type="InterPro" id="IPR014202">
    <property type="entry name" value="Spore_II_R"/>
</dbReference>